<reference evidence="1 2" key="1">
    <citation type="submission" date="2021-01" db="EMBL/GenBank/DDBJ databases">
        <title>Whole genome shotgun sequence of Asanoa siamensis NBRC 107932.</title>
        <authorList>
            <person name="Komaki H."/>
            <person name="Tamura T."/>
        </authorList>
    </citation>
    <scope>NUCLEOTIDE SEQUENCE [LARGE SCALE GENOMIC DNA]</scope>
    <source>
        <strain evidence="1 2">NBRC 107932</strain>
    </source>
</reference>
<proteinExistence type="predicted"/>
<gene>
    <name evidence="1" type="ORF">Asi02nite_23470</name>
</gene>
<dbReference type="Proteomes" id="UP000604117">
    <property type="component" value="Unassembled WGS sequence"/>
</dbReference>
<dbReference type="EMBL" id="BONE01000014">
    <property type="protein sequence ID" value="GIF72829.1"/>
    <property type="molecule type" value="Genomic_DNA"/>
</dbReference>
<accession>A0ABQ4CNG3</accession>
<protein>
    <submittedName>
        <fullName evidence="1">Uncharacterized protein</fullName>
    </submittedName>
</protein>
<dbReference type="RefSeq" id="WP_203712476.1">
    <property type="nucleotide sequence ID" value="NZ_BONE01000014.1"/>
</dbReference>
<keyword evidence="2" id="KW-1185">Reference proteome</keyword>
<sequence length="59" mass="6348">MAGGDYLFDGAGGPMRGRDRVVTAAGRTFVIQWRTPRDAWQANLANLAVITQSFRPPGG</sequence>
<evidence type="ECO:0000313" key="2">
    <source>
        <dbReference type="Proteomes" id="UP000604117"/>
    </source>
</evidence>
<name>A0ABQ4CNG3_9ACTN</name>
<organism evidence="1 2">
    <name type="scientific">Asanoa siamensis</name>
    <dbReference type="NCBI Taxonomy" id="926357"/>
    <lineage>
        <taxon>Bacteria</taxon>
        <taxon>Bacillati</taxon>
        <taxon>Actinomycetota</taxon>
        <taxon>Actinomycetes</taxon>
        <taxon>Micromonosporales</taxon>
        <taxon>Micromonosporaceae</taxon>
        <taxon>Asanoa</taxon>
    </lineage>
</organism>
<evidence type="ECO:0000313" key="1">
    <source>
        <dbReference type="EMBL" id="GIF72829.1"/>
    </source>
</evidence>
<comment type="caution">
    <text evidence="1">The sequence shown here is derived from an EMBL/GenBank/DDBJ whole genome shotgun (WGS) entry which is preliminary data.</text>
</comment>